<reference evidence="1" key="1">
    <citation type="submission" date="2019-09" db="EMBL/GenBank/DDBJ databases">
        <title>Draft genome information of white flower Hibiscus syriacus.</title>
        <authorList>
            <person name="Kim Y.-M."/>
        </authorList>
    </citation>
    <scope>NUCLEOTIDE SEQUENCE [LARGE SCALE GENOMIC DNA]</scope>
    <source>
        <strain evidence="1">YM2019G1</strain>
    </source>
</reference>
<evidence type="ECO:0000313" key="2">
    <source>
        <dbReference type="Proteomes" id="UP000436088"/>
    </source>
</evidence>
<dbReference type="PANTHER" id="PTHR46133">
    <property type="entry name" value="BHLH TRANSCRIPTION FACTOR"/>
    <property type="match status" value="1"/>
</dbReference>
<keyword evidence="2" id="KW-1185">Reference proteome</keyword>
<accession>A0A6A2YB73</accession>
<dbReference type="GO" id="GO:0003700">
    <property type="term" value="F:DNA-binding transcription factor activity"/>
    <property type="evidence" value="ECO:0007669"/>
    <property type="project" value="InterPro"/>
</dbReference>
<protein>
    <submittedName>
        <fullName evidence="1">Electron transfer flavoprotein subunit beta</fullName>
    </submittedName>
</protein>
<dbReference type="PANTHER" id="PTHR46133:SF9">
    <property type="entry name" value="TRANSCRIPTION FACTOR BHLH104"/>
    <property type="match status" value="1"/>
</dbReference>
<dbReference type="AlphaFoldDB" id="A0A6A2YB73"/>
<gene>
    <name evidence="1" type="ORF">F3Y22_tig00112226pilonHSYRG00025</name>
</gene>
<dbReference type="GO" id="GO:0006879">
    <property type="term" value="P:intracellular iron ion homeostasis"/>
    <property type="evidence" value="ECO:0007669"/>
    <property type="project" value="InterPro"/>
</dbReference>
<comment type="caution">
    <text evidence="1">The sequence shown here is derived from an EMBL/GenBank/DDBJ whole genome shotgun (WGS) entry which is preliminary data.</text>
</comment>
<dbReference type="EMBL" id="VEPZ02001523">
    <property type="protein sequence ID" value="KAE8669627.1"/>
    <property type="molecule type" value="Genomic_DNA"/>
</dbReference>
<organism evidence="1 2">
    <name type="scientific">Hibiscus syriacus</name>
    <name type="common">Rose of Sharon</name>
    <dbReference type="NCBI Taxonomy" id="106335"/>
    <lineage>
        <taxon>Eukaryota</taxon>
        <taxon>Viridiplantae</taxon>
        <taxon>Streptophyta</taxon>
        <taxon>Embryophyta</taxon>
        <taxon>Tracheophyta</taxon>
        <taxon>Spermatophyta</taxon>
        <taxon>Magnoliopsida</taxon>
        <taxon>eudicotyledons</taxon>
        <taxon>Gunneridae</taxon>
        <taxon>Pentapetalae</taxon>
        <taxon>rosids</taxon>
        <taxon>malvids</taxon>
        <taxon>Malvales</taxon>
        <taxon>Malvaceae</taxon>
        <taxon>Malvoideae</taxon>
        <taxon>Hibiscus</taxon>
    </lineage>
</organism>
<proteinExistence type="predicted"/>
<dbReference type="InterPro" id="IPR044818">
    <property type="entry name" value="ILR3-like"/>
</dbReference>
<evidence type="ECO:0000313" key="1">
    <source>
        <dbReference type="EMBL" id="KAE8669627.1"/>
    </source>
</evidence>
<name>A0A6A2YB73_HIBSY</name>
<dbReference type="Proteomes" id="UP000436088">
    <property type="component" value="Unassembled WGS sequence"/>
</dbReference>
<dbReference type="GO" id="GO:0046983">
    <property type="term" value="F:protein dimerization activity"/>
    <property type="evidence" value="ECO:0007669"/>
    <property type="project" value="InterPro"/>
</dbReference>
<sequence length="123" mass="13723">MASDLLAKLDVHSYDAPVAIDHLPTQFHAILLRDSHGPPYSRAKNEPRAEKLVLKANKERIEQQLKTMTVPPTGYVHAHPVPYHPGANKMAVFPSCGLVPMWQYLPPSVRDTSQDHELRTPAA</sequence>